<reference evidence="2 3" key="1">
    <citation type="submission" date="2023-07" db="EMBL/GenBank/DDBJ databases">
        <title>Genomic Encyclopedia of Type Strains, Phase IV (KMG-IV): sequencing the most valuable type-strain genomes for metagenomic binning, comparative biology and taxonomic classification.</title>
        <authorList>
            <person name="Goeker M."/>
        </authorList>
    </citation>
    <scope>NUCLEOTIDE SEQUENCE [LARGE SCALE GENOMIC DNA]</scope>
    <source>
        <strain evidence="2 3">DSM 29005</strain>
    </source>
</reference>
<protein>
    <submittedName>
        <fullName evidence="2">Regulatory protein YycH of two-component signal transduction system YycFG</fullName>
    </submittedName>
</protein>
<feature type="domain" description="Regulatory protein YycH" evidence="1">
    <location>
        <begin position="4"/>
        <end position="429"/>
    </location>
</feature>
<accession>A0ABT9ZG14</accession>
<dbReference type="EMBL" id="JAUSUD010000008">
    <property type="protein sequence ID" value="MDQ0230925.1"/>
    <property type="molecule type" value="Genomic_DNA"/>
</dbReference>
<evidence type="ECO:0000313" key="2">
    <source>
        <dbReference type="EMBL" id="MDQ0230925.1"/>
    </source>
</evidence>
<dbReference type="RefSeq" id="WP_307341069.1">
    <property type="nucleotide sequence ID" value="NZ_JAUSUD010000008.1"/>
</dbReference>
<gene>
    <name evidence="2" type="ORF">J2S19_002182</name>
</gene>
<evidence type="ECO:0000313" key="3">
    <source>
        <dbReference type="Proteomes" id="UP001234495"/>
    </source>
</evidence>
<dbReference type="Gene3D" id="3.10.450.310">
    <property type="match status" value="1"/>
</dbReference>
<evidence type="ECO:0000259" key="1">
    <source>
        <dbReference type="Pfam" id="PF07435"/>
    </source>
</evidence>
<dbReference type="Gene3D" id="3.30.310.160">
    <property type="entry name" value="YycH protein, domain 2"/>
    <property type="match status" value="1"/>
</dbReference>
<name>A0ABT9ZG14_9BACI</name>
<dbReference type="Pfam" id="PF07435">
    <property type="entry name" value="YycH"/>
    <property type="match status" value="1"/>
</dbReference>
<keyword evidence="3" id="KW-1185">Reference proteome</keyword>
<dbReference type="InterPro" id="IPR009996">
    <property type="entry name" value="YycH"/>
</dbReference>
<comment type="caution">
    <text evidence="2">The sequence shown here is derived from an EMBL/GenBank/DDBJ whole genome shotgun (WGS) entry which is preliminary data.</text>
</comment>
<dbReference type="Proteomes" id="UP001234495">
    <property type="component" value="Unassembled WGS sequence"/>
</dbReference>
<proteinExistence type="predicted"/>
<dbReference type="CDD" id="cd15787">
    <property type="entry name" value="YycH_N"/>
    <property type="match status" value="1"/>
</dbReference>
<organism evidence="2 3">
    <name type="scientific">Metabacillus malikii</name>
    <dbReference type="NCBI Taxonomy" id="1504265"/>
    <lineage>
        <taxon>Bacteria</taxon>
        <taxon>Bacillati</taxon>
        <taxon>Bacillota</taxon>
        <taxon>Bacilli</taxon>
        <taxon>Bacillales</taxon>
        <taxon>Bacillaceae</taxon>
        <taxon>Metabacillus</taxon>
    </lineage>
</organism>
<dbReference type="InterPro" id="IPR042274">
    <property type="entry name" value="YycH/YycI_2"/>
</dbReference>
<sequence>MKKETIKSIILTVLIITSFLLTWNTWTYQPATREKTDTKLYESIPITNETREFHEVVRPQQLFIHEGDKHYSTLNGTYMNSTWKKMQEWEYSNLKKEEQTFPNEQSFQTWLNGIKEKIELRFFSEIPMFTFQSMLKWEAEITGNLSFDSILLQLDRGSEIQKVYFVSYDKMSVLESSVNNENASNFIEGLFNNKGEFQEYFSIQIGNGKSLYLPEKEVTVEKYQYLTEEVEGRKFRDALFTNPSIVKQDYNRYTDSVRLLDISLSNQTVEYVNTTVRNSNSLIASSLIDKSIVSLNSHGGWTNDFGLFHVNEEEQETTFIMMIKSMPVINSARKPFGPTTISQVWGENELAKYYRPLYELVDNGFQNNSSTLMSGRSVQEMIIGENAKYDMLQIENIFIGYELSNSGNYVNAEPVWCLKMDNGETTIIYEEDKVTGGNANGME</sequence>